<accession>N9R0D8</accession>
<sequence length="44" mass="5246">MDYQAANVSESFDYVLGLMFFILLSLYCLFYLYKERSYQSGPMQ</sequence>
<organism evidence="2 3">
    <name type="scientific">Acinetobacter courvalinii</name>
    <dbReference type="NCBI Taxonomy" id="280147"/>
    <lineage>
        <taxon>Bacteria</taxon>
        <taxon>Pseudomonadati</taxon>
        <taxon>Pseudomonadota</taxon>
        <taxon>Gammaproteobacteria</taxon>
        <taxon>Moraxellales</taxon>
        <taxon>Moraxellaceae</taxon>
        <taxon>Acinetobacter</taxon>
    </lineage>
</organism>
<reference evidence="2 3" key="1">
    <citation type="submission" date="2013-02" db="EMBL/GenBank/DDBJ databases">
        <title>The Genome Sequence of Acinetobacter sp. NIPH 3623.</title>
        <authorList>
            <consortium name="The Broad Institute Genome Sequencing Platform"/>
            <consortium name="The Broad Institute Genome Sequencing Center for Infectious Disease"/>
            <person name="Cerqueira G."/>
            <person name="Feldgarden M."/>
            <person name="Courvalin P."/>
            <person name="Perichon B."/>
            <person name="Grillot-Courvalin C."/>
            <person name="Clermont D."/>
            <person name="Rocha E."/>
            <person name="Yoon E.-J."/>
            <person name="Nemec A."/>
            <person name="Walker B."/>
            <person name="Young S.K."/>
            <person name="Zeng Q."/>
            <person name="Gargeya S."/>
            <person name="Fitzgerald M."/>
            <person name="Haas B."/>
            <person name="Abouelleil A."/>
            <person name="Alvarado L."/>
            <person name="Arachchi H.M."/>
            <person name="Berlin A.M."/>
            <person name="Chapman S.B."/>
            <person name="Dewar J."/>
            <person name="Goldberg J."/>
            <person name="Griggs A."/>
            <person name="Gujja S."/>
            <person name="Hansen M."/>
            <person name="Howarth C."/>
            <person name="Imamovic A."/>
            <person name="Larimer J."/>
            <person name="McCowan C."/>
            <person name="Murphy C."/>
            <person name="Neiman D."/>
            <person name="Pearson M."/>
            <person name="Priest M."/>
            <person name="Roberts A."/>
            <person name="Saif S."/>
            <person name="Shea T."/>
            <person name="Sisk P."/>
            <person name="Sykes S."/>
            <person name="Wortman J."/>
            <person name="Nusbaum C."/>
            <person name="Birren B."/>
        </authorList>
    </citation>
    <scope>NUCLEOTIDE SEQUENCE [LARGE SCALE GENOMIC DNA]</scope>
    <source>
        <strain evidence="2 3">NIPH 3623</strain>
    </source>
</reference>
<evidence type="ECO:0000313" key="3">
    <source>
        <dbReference type="Proteomes" id="UP000013200"/>
    </source>
</evidence>
<dbReference type="Proteomes" id="UP000013200">
    <property type="component" value="Unassembled WGS sequence"/>
</dbReference>
<feature type="transmembrane region" description="Helical" evidence="1">
    <location>
        <begin position="12"/>
        <end position="33"/>
    </location>
</feature>
<protein>
    <submittedName>
        <fullName evidence="2">Uncharacterized protein</fullName>
    </submittedName>
</protein>
<evidence type="ECO:0000256" key="1">
    <source>
        <dbReference type="SAM" id="Phobius"/>
    </source>
</evidence>
<gene>
    <name evidence="2" type="ORF">F888_03634</name>
</gene>
<dbReference type="HOGENOM" id="CLU_3211174_0_0_6"/>
<name>N9R0D8_9GAMM</name>
<comment type="caution">
    <text evidence="2">The sequence shown here is derived from an EMBL/GenBank/DDBJ whole genome shotgun (WGS) entry which is preliminary data.</text>
</comment>
<keyword evidence="1" id="KW-0812">Transmembrane</keyword>
<keyword evidence="3" id="KW-1185">Reference proteome</keyword>
<keyword evidence="1" id="KW-0472">Membrane</keyword>
<dbReference type="AlphaFoldDB" id="N9R0D8"/>
<proteinExistence type="predicted"/>
<dbReference type="EMBL" id="APSA01000018">
    <property type="protein sequence ID" value="ENX35801.1"/>
    <property type="molecule type" value="Genomic_DNA"/>
</dbReference>
<keyword evidence="1" id="KW-1133">Transmembrane helix</keyword>
<evidence type="ECO:0000313" key="2">
    <source>
        <dbReference type="EMBL" id="ENX35801.1"/>
    </source>
</evidence>